<feature type="domain" description="SUN" evidence="7">
    <location>
        <begin position="361"/>
        <end position="527"/>
    </location>
</feature>
<evidence type="ECO:0000256" key="2">
    <source>
        <dbReference type="ARBA" id="ARBA00022692"/>
    </source>
</evidence>
<keyword evidence="3 6" id="KW-1133">Transmembrane helix</keyword>
<dbReference type="Pfam" id="PF07738">
    <property type="entry name" value="Sad1_UNC"/>
    <property type="match status" value="1"/>
</dbReference>
<sequence length="531" mass="60856">MDTFTTSSTSKTRPDMKLRSGKNIPRPNLRKNGSRREIQEGHQQGQDPESWKSSFLRLVVAPILVIFNALRWPGWDQLDALKQGAHKLMDCIKTDGTAIVLISLEVIIISIQDILQQLYFLVNRFKRSQIYLYLLIGSIILSGIYLLRPSVFTAADYQAIMGVSRSRAKQYISFAKHLDEIDSKVTELASRLEQYFQKSQYSNKMILEQMSFLSSQIKEQQSQLNYQREDYRRIWDALYTQNQYMLSVSNDIKLDVIEALQDNTVAVFDRKNEELKISPDFLRYMQTADFIQAFIQHNKQTIRSFIQEELQHFYATPKDKTDSIIKTVELGPASLEHLVEKTVKKYCQEDDEPDFALRSRGGSIISSRTSATYRPPTTSKSLLLRALGYYLRVKSPWAAIHPSTQVGECWSMNGSNGTIGISLSTKIFMESVTLVHPSANVLLGDIINAPRVFRVFAVASDPMYLEDELVFLGEFEYNIHSQYKTQKFLLVENIDQAYQAAVIQFLSNWGNPDFTDVYRIKISGKPASTDE</sequence>
<evidence type="ECO:0000313" key="9">
    <source>
        <dbReference type="Proteomes" id="UP000054107"/>
    </source>
</evidence>
<proteinExistence type="predicted"/>
<dbReference type="PANTHER" id="PTHR12911">
    <property type="entry name" value="SAD1/UNC-84-LIKE PROTEIN-RELATED"/>
    <property type="match status" value="1"/>
</dbReference>
<dbReference type="PROSITE" id="PS51469">
    <property type="entry name" value="SUN"/>
    <property type="match status" value="1"/>
</dbReference>
<dbReference type="Proteomes" id="UP000054107">
    <property type="component" value="Unassembled WGS sequence"/>
</dbReference>
<dbReference type="AlphaFoldDB" id="A0A0B7MU49"/>
<dbReference type="InterPro" id="IPR012919">
    <property type="entry name" value="SUN_dom"/>
</dbReference>
<dbReference type="InterPro" id="IPR045119">
    <property type="entry name" value="SUN1-5"/>
</dbReference>
<feature type="transmembrane region" description="Helical" evidence="6">
    <location>
        <begin position="130"/>
        <end position="147"/>
    </location>
</feature>
<dbReference type="OrthoDB" id="342281at2759"/>
<dbReference type="GO" id="GO:0034993">
    <property type="term" value="C:meiotic nuclear membrane microtubule tethering complex"/>
    <property type="evidence" value="ECO:0007669"/>
    <property type="project" value="TreeGrafter"/>
</dbReference>
<comment type="subcellular location">
    <subcellularLocation>
        <location evidence="1">Membrane</location>
    </subcellularLocation>
</comment>
<evidence type="ECO:0000256" key="1">
    <source>
        <dbReference type="ARBA" id="ARBA00004370"/>
    </source>
</evidence>
<organism evidence="8 9">
    <name type="scientific">Parasitella parasitica</name>
    <dbReference type="NCBI Taxonomy" id="35722"/>
    <lineage>
        <taxon>Eukaryota</taxon>
        <taxon>Fungi</taxon>
        <taxon>Fungi incertae sedis</taxon>
        <taxon>Mucoromycota</taxon>
        <taxon>Mucoromycotina</taxon>
        <taxon>Mucoromycetes</taxon>
        <taxon>Mucorales</taxon>
        <taxon>Mucorineae</taxon>
        <taxon>Mucoraceae</taxon>
        <taxon>Parasitella</taxon>
    </lineage>
</organism>
<evidence type="ECO:0000256" key="5">
    <source>
        <dbReference type="SAM" id="MobiDB-lite"/>
    </source>
</evidence>
<evidence type="ECO:0000256" key="6">
    <source>
        <dbReference type="SAM" id="Phobius"/>
    </source>
</evidence>
<feature type="region of interest" description="Disordered" evidence="5">
    <location>
        <begin position="1"/>
        <end position="49"/>
    </location>
</feature>
<evidence type="ECO:0000256" key="3">
    <source>
        <dbReference type="ARBA" id="ARBA00022989"/>
    </source>
</evidence>
<dbReference type="Gene3D" id="2.60.120.260">
    <property type="entry name" value="Galactose-binding domain-like"/>
    <property type="match status" value="1"/>
</dbReference>
<accession>A0A0B7MU49</accession>
<keyword evidence="4 6" id="KW-0472">Membrane</keyword>
<dbReference type="STRING" id="35722.A0A0B7MU49"/>
<protein>
    <recommendedName>
        <fullName evidence="7">SUN domain-containing protein</fullName>
    </recommendedName>
</protein>
<dbReference type="PANTHER" id="PTHR12911:SF8">
    <property type="entry name" value="KLAROID PROTEIN-RELATED"/>
    <property type="match status" value="1"/>
</dbReference>
<name>A0A0B7MU49_9FUNG</name>
<evidence type="ECO:0000256" key="4">
    <source>
        <dbReference type="ARBA" id="ARBA00023136"/>
    </source>
</evidence>
<feature type="compositionally biased region" description="Polar residues" evidence="5">
    <location>
        <begin position="1"/>
        <end position="11"/>
    </location>
</feature>
<gene>
    <name evidence="8" type="primary">PARPA_03090.1 scaffold 6726</name>
</gene>
<keyword evidence="9" id="KW-1185">Reference proteome</keyword>
<reference evidence="8 9" key="1">
    <citation type="submission" date="2014-09" db="EMBL/GenBank/DDBJ databases">
        <authorList>
            <person name="Ellenberger Sabrina"/>
        </authorList>
    </citation>
    <scope>NUCLEOTIDE SEQUENCE [LARGE SCALE GENOMIC DNA]</scope>
    <source>
        <strain evidence="8 9">CBS 412.66</strain>
    </source>
</reference>
<evidence type="ECO:0000259" key="7">
    <source>
        <dbReference type="PROSITE" id="PS51469"/>
    </source>
</evidence>
<dbReference type="GO" id="GO:0043495">
    <property type="term" value="F:protein-membrane adaptor activity"/>
    <property type="evidence" value="ECO:0007669"/>
    <property type="project" value="TreeGrafter"/>
</dbReference>
<evidence type="ECO:0000313" key="8">
    <source>
        <dbReference type="EMBL" id="CEP09561.1"/>
    </source>
</evidence>
<dbReference type="EMBL" id="LN721931">
    <property type="protein sequence ID" value="CEP09561.1"/>
    <property type="molecule type" value="Genomic_DNA"/>
</dbReference>
<keyword evidence="2 6" id="KW-0812">Transmembrane</keyword>